<proteinExistence type="predicted"/>
<feature type="compositionally biased region" description="Basic and acidic residues" evidence="3">
    <location>
        <begin position="1499"/>
        <end position="1508"/>
    </location>
</feature>
<feature type="region of interest" description="Disordered" evidence="3">
    <location>
        <begin position="1568"/>
        <end position="1600"/>
    </location>
</feature>
<feature type="region of interest" description="Disordered" evidence="3">
    <location>
        <begin position="138"/>
        <end position="191"/>
    </location>
</feature>
<feature type="coiled-coil region" evidence="2">
    <location>
        <begin position="966"/>
        <end position="1072"/>
    </location>
</feature>
<feature type="compositionally biased region" description="Polar residues" evidence="3">
    <location>
        <begin position="551"/>
        <end position="568"/>
    </location>
</feature>
<feature type="region of interest" description="Disordered" evidence="3">
    <location>
        <begin position="1391"/>
        <end position="1456"/>
    </location>
</feature>
<evidence type="ECO:0000256" key="2">
    <source>
        <dbReference type="SAM" id="Coils"/>
    </source>
</evidence>
<feature type="compositionally biased region" description="Polar residues" evidence="3">
    <location>
        <begin position="1890"/>
        <end position="1907"/>
    </location>
</feature>
<dbReference type="PROSITE" id="PS51257">
    <property type="entry name" value="PROKAR_LIPOPROTEIN"/>
    <property type="match status" value="1"/>
</dbReference>
<dbReference type="PANTHER" id="PTHR23160">
    <property type="entry name" value="SYNAPTONEMAL COMPLEX PROTEIN-RELATED"/>
    <property type="match status" value="1"/>
</dbReference>
<feature type="compositionally biased region" description="Basic and acidic residues" evidence="3">
    <location>
        <begin position="811"/>
        <end position="824"/>
    </location>
</feature>
<feature type="compositionally biased region" description="Gly residues" evidence="3">
    <location>
        <begin position="1472"/>
        <end position="1492"/>
    </location>
</feature>
<organism evidence="4 5">
    <name type="scientific">Plasmodium ovale wallikeri</name>
    <dbReference type="NCBI Taxonomy" id="864142"/>
    <lineage>
        <taxon>Eukaryota</taxon>
        <taxon>Sar</taxon>
        <taxon>Alveolata</taxon>
        <taxon>Apicomplexa</taxon>
        <taxon>Aconoidasida</taxon>
        <taxon>Haemosporida</taxon>
        <taxon>Plasmodiidae</taxon>
        <taxon>Plasmodium</taxon>
        <taxon>Plasmodium (Plasmodium)</taxon>
    </lineage>
</organism>
<feature type="region of interest" description="Disordered" evidence="3">
    <location>
        <begin position="538"/>
        <end position="574"/>
    </location>
</feature>
<feature type="region of interest" description="Disordered" evidence="3">
    <location>
        <begin position="1889"/>
        <end position="1910"/>
    </location>
</feature>
<feature type="compositionally biased region" description="Polar residues" evidence="3">
    <location>
        <begin position="1442"/>
        <end position="1456"/>
    </location>
</feature>
<dbReference type="EMBL" id="FLRE01000036">
    <property type="protein sequence ID" value="SBT32427.1"/>
    <property type="molecule type" value="Genomic_DNA"/>
</dbReference>
<feature type="compositionally biased region" description="Basic and acidic residues" evidence="3">
    <location>
        <begin position="1404"/>
        <end position="1414"/>
    </location>
</feature>
<dbReference type="PANTHER" id="PTHR23160:SF19">
    <property type="entry name" value="MYOSIN HEAVY CHAIN-RELATED PROTEIN"/>
    <property type="match status" value="1"/>
</dbReference>
<sequence>MHTNVHKYWHNGARFAKRACEHSPQCSGGCGCSGGRNSLAHQSPLRRFPRFSELLPYKLKNGLALNVHICTILERIDFVELGIRFGEKGLVGIFSEGTEEREEGEKYCRGIRRFCEYFGKSGKIDDRENFWKKKKKIVGEDSDRTSRPSLNDGGNNDGGNNSGGNNSGGNNSGGSNGEEEKTEEAEKIEKIEKKERNNSWYKKIIENTLSKGKQEDKCGEKGDRNDIGKDCELEEQLKETLRSITSLSTKVCKYESMIEELEKKLNIEKAKHVDKMYEKELKEKEDFVRQKISMLNEKDNLLKEKELDIYMREKKMNEREILISKKEEKLNVIELEYIEKNKEKEKLHFEIVDVKMSLEKLKYEIDDKKKCLENINNKMLTKENMLNELNNFMKEKNKLIDSLNEKINEKENVYNKLGIDIEEKRKIIELLDSKVYEKEKYFEEKIKELEKEQNNLVEKLNSIKIREKDVEMRENNFLHMEDELNDLKKNFSKNNCQLKIYKMEIKDLSNSLVEKEREILEIRNLYSEEITALKEEIKKQQGEGNKEKNNFSHLDTLNRSDNPSSSDFSHFDEEKQNQHNHLCLMLKKKEEEIENLRDKHQKEIDTIKKELNEKRKELVELKNNHVNDINNLNEEIEESAYKISEMKDIHKKELNSLHTQICSLNEEKQLMSNDKFALSAEINKLNEEKHSLKNEKDMLSCKINELSNEISTLSREKHTLSNDIDTLSDMITKLKSEISISDNEISKLKDEIATLNGDKEGKEKLLFEMEKNYKNEISLLKEKLKAAETSRSEDEADADADAEAEVNNLRGELDRRERENEELREDYDKKTKKYLEELQKIQKLHEEELNNVRLTSHEREQKLIFQYDELMEEKSRSEENYFKLHNDRIHLLKKICSKIDVTYSDNMDSDEIVEKVCEYTSKREEMVKKMKIRMSEEAIGNNAPYEGNIRDDLINLRNLFTEKDDEKNDEEVMRQLRRDIDNLKEKHEEETTQFRNELLLKEEEIKQSNKKIEELNEQINTLNDSILSYKEKTSETEITSYVEEVNRLSFTLSELKRRSDEEKMERESEIARLVEEVAKYKTATKADCINCKKEVKKKSTLGEPTEMLNFLSSDTFLSFPDAIPISESDMEGGGNLKTFLAAQIEKVREGKRRKITKIEREVQVDAPIVDSSEVNKESLGNIEMYTHELEESRKVIDELKSKICDLTEELMDLKNVKNELTERNNQLKEIAEEGGRKSGEVMTLEKKIRHTSGEVARLSEELANWREAAERLEADVQKWREEAEKRGKEKQTLEGEIKELKNSVNNLNSEFYLKENNYMMKLNENIGVIQNLKDSINEHKTELTNMQNEKNSYINEINSLKNKLEIINLEYYELNKNFVLLKEVQKRRESKDCLKSSSPCGNEKGGESVDKNTDTKAGIQACKENESGKENTYEQKKVDNLEGSNEDSGVGSASESSMRNCIGIGYDKGNGNGNDNGNDKGNGNGNGNGDGNGNNDSQVEERESEISRLRDEVNRLSLLYSNEINEKNSYDIRVKELTMKLKELEARDKENKEMIASLRKMTKVVDGKKLQEREKSSCENPNLENNPSTGGITEKRGNVNEHMKDITDEKKGEVSLAIYGINNSMLGSENKVERNSFRLMKIVHESKNVGSNKIVGSYLYSKNEEDLFVVGNINVDAEREEVKKADANVFPVVCILLNDLLNVLFLNESFSQLFEKINKTLWKHMFLPEEIKSFILRYFNFLNKLRDYIKSTNDQFNNEKYDDFWFMLQNYLEASSNIKREMIYFILEKNEEELYDASNSDNKTSKGRKITDVINFSKDKIRLQTIAQLRKELNFERKAKIILNRDYHLLLYKYHDCLKKLKRVKNMVKKLNLCDTARGKYAPNREINMYSDSSNENGINSSRSNHSSGDEYAASGFKDCVMSSGRKKTELSSREHALINNIVNMRRSQRMGRNNTTVGKGEIIAREVMRRAQVRTEGEVTAKQEATPNRGVMLMGGDINEDHIASPTNINNCSWIQFKHTYDLSKMKNIYNEPVDERRKISFVHRSPFY</sequence>
<feature type="compositionally biased region" description="Acidic residues" evidence="3">
    <location>
        <begin position="794"/>
        <end position="804"/>
    </location>
</feature>
<feature type="compositionally biased region" description="Polar residues" evidence="3">
    <location>
        <begin position="1578"/>
        <end position="1591"/>
    </location>
</feature>
<evidence type="ECO:0000256" key="3">
    <source>
        <dbReference type="SAM" id="MobiDB-lite"/>
    </source>
</evidence>
<gene>
    <name evidence="4" type="ORF">POVWA2_009470</name>
</gene>
<evidence type="ECO:0000313" key="5">
    <source>
        <dbReference type="Proteomes" id="UP000078550"/>
    </source>
</evidence>
<feature type="compositionally biased region" description="Gly residues" evidence="3">
    <location>
        <begin position="155"/>
        <end position="176"/>
    </location>
</feature>
<feature type="region of interest" description="Disordered" evidence="3">
    <location>
        <begin position="789"/>
        <end position="824"/>
    </location>
</feature>
<feature type="coiled-coil region" evidence="2">
    <location>
        <begin position="579"/>
        <end position="649"/>
    </location>
</feature>
<name>A0A1A8YLJ5_PLAOA</name>
<dbReference type="Proteomes" id="UP000078550">
    <property type="component" value="Unassembled WGS sequence"/>
</dbReference>
<feature type="region of interest" description="Disordered" evidence="3">
    <location>
        <begin position="1472"/>
        <end position="1508"/>
    </location>
</feature>
<feature type="compositionally biased region" description="Basic and acidic residues" evidence="3">
    <location>
        <begin position="538"/>
        <end position="550"/>
    </location>
</feature>
<protein>
    <submittedName>
        <fullName evidence="4">Repetitive organellar protein, putative (ROPE)</fullName>
    </submittedName>
</protein>
<feature type="coiled-coil region" evidence="2">
    <location>
        <begin position="1141"/>
        <end position="1377"/>
    </location>
</feature>
<dbReference type="Gene3D" id="1.10.287.1490">
    <property type="match status" value="2"/>
</dbReference>
<keyword evidence="1 2" id="KW-0175">Coiled coil</keyword>
<feature type="compositionally biased region" description="Basic and acidic residues" evidence="3">
    <location>
        <begin position="1568"/>
        <end position="1577"/>
    </location>
</feature>
<evidence type="ECO:0000313" key="4">
    <source>
        <dbReference type="EMBL" id="SBT32427.1"/>
    </source>
</evidence>
<reference evidence="5" key="1">
    <citation type="submission" date="2016-05" db="EMBL/GenBank/DDBJ databases">
        <authorList>
            <person name="Naeem Raeece"/>
        </authorList>
    </citation>
    <scope>NUCLEOTIDE SEQUENCE [LARGE SCALE GENOMIC DNA]</scope>
</reference>
<accession>A0A1A8YLJ5</accession>
<evidence type="ECO:0000256" key="1">
    <source>
        <dbReference type="ARBA" id="ARBA00023054"/>
    </source>
</evidence>
<feature type="compositionally biased region" description="Basic and acidic residues" evidence="3">
    <location>
        <begin position="1423"/>
        <end position="1440"/>
    </location>
</feature>